<dbReference type="Pfam" id="PF20432">
    <property type="entry name" value="Xre-like-HTH"/>
    <property type="match status" value="1"/>
</dbReference>
<reference evidence="3 4" key="1">
    <citation type="submission" date="2019-11" db="EMBL/GenBank/DDBJ databases">
        <title>Description of Pedobacter sp. LMG 31462T.</title>
        <authorList>
            <person name="Carlier A."/>
            <person name="Qi S."/>
            <person name="Vandamme P."/>
        </authorList>
    </citation>
    <scope>NUCLEOTIDE SEQUENCE [LARGE SCALE GENOMIC DNA]</scope>
    <source>
        <strain evidence="3 4">LMG 31462</strain>
    </source>
</reference>
<evidence type="ECO:0000313" key="3">
    <source>
        <dbReference type="EMBL" id="MBB2148346.1"/>
    </source>
</evidence>
<dbReference type="Pfam" id="PF09722">
    <property type="entry name" value="Xre_MbcA_ParS_C"/>
    <property type="match status" value="1"/>
</dbReference>
<evidence type="ECO:0000259" key="1">
    <source>
        <dbReference type="Pfam" id="PF09722"/>
    </source>
</evidence>
<proteinExistence type="predicted"/>
<feature type="domain" description="Antitoxin Xre-like helix-turn-helix" evidence="2">
    <location>
        <begin position="40"/>
        <end position="93"/>
    </location>
</feature>
<comment type="caution">
    <text evidence="3">The sequence shown here is derived from an EMBL/GenBank/DDBJ whole genome shotgun (WGS) entry which is preliminary data.</text>
</comment>
<dbReference type="EMBL" id="WNXC01000001">
    <property type="protein sequence ID" value="MBB2148346.1"/>
    <property type="molecule type" value="Genomic_DNA"/>
</dbReference>
<accession>A0ABR6ESZ8</accession>
<name>A0ABR6ESZ8_9SPHI</name>
<gene>
    <name evidence="3" type="ORF">GM920_05425</name>
</gene>
<sequence length="154" mass="16947">MATTSKPYKNKASLPMVAEAALIAPYQPLYNDSISLLMSSKSGLSAKAALDFLSLSGFSREEFQDTFKTNVKTIQNYASNSSKLDASLSEKLLKSFSLFEKGIEIFGSAKAFHQWLNTPSYGLGHQIPFDIMDTFTGITLIEEELIRIAYGDLA</sequence>
<evidence type="ECO:0000313" key="4">
    <source>
        <dbReference type="Proteomes" id="UP000636110"/>
    </source>
</evidence>
<evidence type="ECO:0000259" key="2">
    <source>
        <dbReference type="Pfam" id="PF20432"/>
    </source>
</evidence>
<dbReference type="RefSeq" id="WP_182954185.1">
    <property type="nucleotide sequence ID" value="NZ_WNXC01000001.1"/>
</dbReference>
<dbReference type="InterPro" id="IPR024467">
    <property type="entry name" value="Xre/MbcA/ParS-like_toxin-bd"/>
</dbReference>
<protein>
    <submittedName>
        <fullName evidence="3">DUF2384 domain-containing protein</fullName>
    </submittedName>
</protein>
<feature type="domain" description="Antitoxin Xre/MbcA/ParS-like toxin-binding" evidence="1">
    <location>
        <begin position="103"/>
        <end position="151"/>
    </location>
</feature>
<keyword evidence="4" id="KW-1185">Reference proteome</keyword>
<dbReference type="Proteomes" id="UP000636110">
    <property type="component" value="Unassembled WGS sequence"/>
</dbReference>
<organism evidence="3 4">
    <name type="scientific">Pedobacter gandavensis</name>
    <dbReference type="NCBI Taxonomy" id="2679963"/>
    <lineage>
        <taxon>Bacteria</taxon>
        <taxon>Pseudomonadati</taxon>
        <taxon>Bacteroidota</taxon>
        <taxon>Sphingobacteriia</taxon>
        <taxon>Sphingobacteriales</taxon>
        <taxon>Sphingobacteriaceae</taxon>
        <taxon>Pedobacter</taxon>
    </lineage>
</organism>
<dbReference type="InterPro" id="IPR046847">
    <property type="entry name" value="Xre-like_HTH"/>
</dbReference>